<dbReference type="Pfam" id="PF08212">
    <property type="entry name" value="Lipocalin_2"/>
    <property type="match status" value="1"/>
</dbReference>
<feature type="signal peptide" evidence="1">
    <location>
        <begin position="1"/>
        <end position="23"/>
    </location>
</feature>
<dbReference type="PANTHER" id="PTHR10612">
    <property type="entry name" value="APOLIPOPROTEIN D"/>
    <property type="match status" value="1"/>
</dbReference>
<name>A0A0L0FXJ3_9EUKA</name>
<dbReference type="eggNOG" id="KOG4824">
    <property type="taxonomic scope" value="Eukaryota"/>
</dbReference>
<dbReference type="Proteomes" id="UP000054560">
    <property type="component" value="Unassembled WGS sequence"/>
</dbReference>
<feature type="domain" description="Lipocalin/cytosolic fatty-acid binding" evidence="2">
    <location>
        <begin position="95"/>
        <end position="237"/>
    </location>
</feature>
<feature type="chain" id="PRO_5005538488" description="Lipocalin/cytosolic fatty-acid binding domain-containing protein" evidence="1">
    <location>
        <begin position="24"/>
        <end position="260"/>
    </location>
</feature>
<evidence type="ECO:0000256" key="1">
    <source>
        <dbReference type="SAM" id="SignalP"/>
    </source>
</evidence>
<reference evidence="3 4" key="1">
    <citation type="submission" date="2011-02" db="EMBL/GenBank/DDBJ databases">
        <title>The Genome Sequence of Sphaeroforma arctica JP610.</title>
        <authorList>
            <consortium name="The Broad Institute Genome Sequencing Platform"/>
            <person name="Russ C."/>
            <person name="Cuomo C."/>
            <person name="Young S.K."/>
            <person name="Zeng Q."/>
            <person name="Gargeya S."/>
            <person name="Alvarado L."/>
            <person name="Berlin A."/>
            <person name="Chapman S.B."/>
            <person name="Chen Z."/>
            <person name="Freedman E."/>
            <person name="Gellesch M."/>
            <person name="Goldberg J."/>
            <person name="Griggs A."/>
            <person name="Gujja S."/>
            <person name="Heilman E."/>
            <person name="Heiman D."/>
            <person name="Howarth C."/>
            <person name="Mehta T."/>
            <person name="Neiman D."/>
            <person name="Pearson M."/>
            <person name="Roberts A."/>
            <person name="Saif S."/>
            <person name="Shea T."/>
            <person name="Shenoy N."/>
            <person name="Sisk P."/>
            <person name="Stolte C."/>
            <person name="Sykes S."/>
            <person name="White J."/>
            <person name="Yandava C."/>
            <person name="Burger G."/>
            <person name="Gray M.W."/>
            <person name="Holland P.W.H."/>
            <person name="King N."/>
            <person name="Lang F.B.F."/>
            <person name="Roger A.J."/>
            <person name="Ruiz-Trillo I."/>
            <person name="Haas B."/>
            <person name="Nusbaum C."/>
            <person name="Birren B."/>
        </authorList>
    </citation>
    <scope>NUCLEOTIDE SEQUENCE [LARGE SCALE GENOMIC DNA]</scope>
    <source>
        <strain evidence="3 4">JP610</strain>
    </source>
</reference>
<dbReference type="InterPro" id="IPR000566">
    <property type="entry name" value="Lipocln_cytosolic_FA-bd_dom"/>
</dbReference>
<protein>
    <recommendedName>
        <fullName evidence="2">Lipocalin/cytosolic fatty-acid binding domain-containing protein</fullName>
    </recommendedName>
</protein>
<evidence type="ECO:0000313" key="4">
    <source>
        <dbReference type="Proteomes" id="UP000054560"/>
    </source>
</evidence>
<keyword evidence="4" id="KW-1185">Reference proteome</keyword>
<dbReference type="InterPro" id="IPR012674">
    <property type="entry name" value="Calycin"/>
</dbReference>
<dbReference type="CDD" id="cd19438">
    <property type="entry name" value="lipocalin_Blc-like"/>
    <property type="match status" value="1"/>
</dbReference>
<accession>A0A0L0FXJ3</accession>
<keyword evidence="1" id="KW-0732">Signal</keyword>
<dbReference type="AlphaFoldDB" id="A0A0L0FXJ3"/>
<proteinExistence type="predicted"/>
<sequence>MLSSKFLSLVASLVLAIAQTPHAQPSPATPSDVFVVDLEDDSVGSGRPPSGVSIDGLPGVPENFNGAANGVGAGAPAGIDFAACVIEQEVVDPFDIDGYMGTWYEIATNDLVRNTFEQGCKCTTANYELFDNGTVQVKNTCIRDGEPYEIIGAATAEDPEKGAFTVSFGDDNLGAPSLGENYLILAQGNDAANDDAQYTVVGSVCNAIGWILSRSATMSEEAYAEAVAIFEERGYKPNSEAFNLQKSQDEDFCAPIQTDK</sequence>
<dbReference type="InterPro" id="IPR047202">
    <property type="entry name" value="Lipocalin_Blc-like_dom"/>
</dbReference>
<dbReference type="PANTHER" id="PTHR10612:SF34">
    <property type="entry name" value="APOLIPOPROTEIN D"/>
    <property type="match status" value="1"/>
</dbReference>
<dbReference type="Gene3D" id="2.40.128.20">
    <property type="match status" value="1"/>
</dbReference>
<evidence type="ECO:0000259" key="2">
    <source>
        <dbReference type="Pfam" id="PF08212"/>
    </source>
</evidence>
<dbReference type="SUPFAM" id="SSF50814">
    <property type="entry name" value="Lipocalins"/>
    <property type="match status" value="1"/>
</dbReference>
<dbReference type="GO" id="GO:0006629">
    <property type="term" value="P:lipid metabolic process"/>
    <property type="evidence" value="ECO:0007669"/>
    <property type="project" value="TreeGrafter"/>
</dbReference>
<evidence type="ECO:0000313" key="3">
    <source>
        <dbReference type="EMBL" id="KNC80668.1"/>
    </source>
</evidence>
<dbReference type="GO" id="GO:0005737">
    <property type="term" value="C:cytoplasm"/>
    <property type="evidence" value="ECO:0007669"/>
    <property type="project" value="TreeGrafter"/>
</dbReference>
<organism evidence="3 4">
    <name type="scientific">Sphaeroforma arctica JP610</name>
    <dbReference type="NCBI Taxonomy" id="667725"/>
    <lineage>
        <taxon>Eukaryota</taxon>
        <taxon>Ichthyosporea</taxon>
        <taxon>Ichthyophonida</taxon>
        <taxon>Sphaeroforma</taxon>
    </lineage>
</organism>
<dbReference type="OrthoDB" id="565904at2759"/>
<dbReference type="STRING" id="667725.A0A0L0FXJ3"/>
<dbReference type="GO" id="GO:0000302">
    <property type="term" value="P:response to reactive oxygen species"/>
    <property type="evidence" value="ECO:0007669"/>
    <property type="project" value="TreeGrafter"/>
</dbReference>
<dbReference type="RefSeq" id="XP_014154570.1">
    <property type="nucleotide sequence ID" value="XM_014299095.1"/>
</dbReference>
<gene>
    <name evidence="3" type="ORF">SARC_06982</name>
</gene>
<dbReference type="EMBL" id="KQ242121">
    <property type="protein sequence ID" value="KNC80668.1"/>
    <property type="molecule type" value="Genomic_DNA"/>
</dbReference>
<dbReference type="GeneID" id="25907486"/>